<dbReference type="AlphaFoldDB" id="A0AAN9L7D7"/>
<dbReference type="InterPro" id="IPR000270">
    <property type="entry name" value="PB1_dom"/>
</dbReference>
<evidence type="ECO:0000256" key="1">
    <source>
        <dbReference type="SAM" id="MobiDB-lite"/>
    </source>
</evidence>
<organism evidence="3 4">
    <name type="scientific">Canavalia gladiata</name>
    <name type="common">Sword bean</name>
    <name type="synonym">Dolichos gladiatus</name>
    <dbReference type="NCBI Taxonomy" id="3824"/>
    <lineage>
        <taxon>Eukaryota</taxon>
        <taxon>Viridiplantae</taxon>
        <taxon>Streptophyta</taxon>
        <taxon>Embryophyta</taxon>
        <taxon>Tracheophyta</taxon>
        <taxon>Spermatophyta</taxon>
        <taxon>Magnoliopsida</taxon>
        <taxon>eudicotyledons</taxon>
        <taxon>Gunneridae</taxon>
        <taxon>Pentapetalae</taxon>
        <taxon>rosids</taxon>
        <taxon>fabids</taxon>
        <taxon>Fabales</taxon>
        <taxon>Fabaceae</taxon>
        <taxon>Papilionoideae</taxon>
        <taxon>50 kb inversion clade</taxon>
        <taxon>NPAAA clade</taxon>
        <taxon>indigoferoid/millettioid clade</taxon>
        <taxon>Phaseoleae</taxon>
        <taxon>Canavalia</taxon>
    </lineage>
</organism>
<evidence type="ECO:0000259" key="2">
    <source>
        <dbReference type="SMART" id="SM00666"/>
    </source>
</evidence>
<dbReference type="Proteomes" id="UP001367508">
    <property type="component" value="Unassembled WGS sequence"/>
</dbReference>
<dbReference type="PANTHER" id="PTHR31066:SF99">
    <property type="entry name" value="PB1 DOMAIN PROTEIN"/>
    <property type="match status" value="1"/>
</dbReference>
<dbReference type="PANTHER" id="PTHR31066">
    <property type="entry name" value="OS05G0427100 PROTEIN-RELATED"/>
    <property type="match status" value="1"/>
</dbReference>
<feature type="compositionally biased region" description="Low complexity" evidence="1">
    <location>
        <begin position="125"/>
        <end position="144"/>
    </location>
</feature>
<dbReference type="EMBL" id="JAYMYQ010000005">
    <property type="protein sequence ID" value="KAK7330539.1"/>
    <property type="molecule type" value="Genomic_DNA"/>
</dbReference>
<dbReference type="Pfam" id="PF00564">
    <property type="entry name" value="PB1"/>
    <property type="match status" value="1"/>
</dbReference>
<feature type="domain" description="PB1" evidence="2">
    <location>
        <begin position="27"/>
        <end position="112"/>
    </location>
</feature>
<reference evidence="3 4" key="1">
    <citation type="submission" date="2024-01" db="EMBL/GenBank/DDBJ databases">
        <title>The genomes of 5 underutilized Papilionoideae crops provide insights into root nodulation and disease resistanc.</title>
        <authorList>
            <person name="Jiang F."/>
        </authorList>
    </citation>
    <scope>NUCLEOTIDE SEQUENCE [LARGE SCALE GENOMIC DNA]</scope>
    <source>
        <strain evidence="3">LVBAO_FW01</strain>
        <tissue evidence="3">Leaves</tissue>
    </source>
</reference>
<evidence type="ECO:0000313" key="3">
    <source>
        <dbReference type="EMBL" id="KAK7330539.1"/>
    </source>
</evidence>
<evidence type="ECO:0000313" key="4">
    <source>
        <dbReference type="Proteomes" id="UP001367508"/>
    </source>
</evidence>
<accession>A0AAN9L7D7</accession>
<name>A0AAN9L7D7_CANGL</name>
<dbReference type="CDD" id="cd06410">
    <property type="entry name" value="PB1_UP2"/>
    <property type="match status" value="1"/>
</dbReference>
<dbReference type="Gene3D" id="3.10.20.90">
    <property type="entry name" value="Phosphatidylinositol 3-kinase Catalytic Subunit, Chain A, domain 1"/>
    <property type="match status" value="1"/>
</dbReference>
<keyword evidence="4" id="KW-1185">Reference proteome</keyword>
<gene>
    <name evidence="3" type="ORF">VNO77_24734</name>
</gene>
<dbReference type="SUPFAM" id="SSF54277">
    <property type="entry name" value="CAD &amp; PB1 domains"/>
    <property type="match status" value="1"/>
</dbReference>
<comment type="caution">
    <text evidence="3">The sequence shown here is derived from an EMBL/GenBank/DDBJ whole genome shotgun (WGS) entry which is preliminary data.</text>
</comment>
<sequence length="199" mass="21791">MRSKPVGTNNNTIKFLYSYGGKIVPRRTDGQLRYTGGHTRVLALHPSTSFSELMGKLSELSGSSSFTLRCPLPNGDLDTLISIKSDEDLANIIEEYDRASSSLPRQLKIKAILTPPKKLSPPPSSSSTTHSSSGSPHSSTESHPYSAAREFVPRNYSPVPVSYPIGFRYGTAKGCSPTRQFDGSPRFLYRGPCCNNYCH</sequence>
<dbReference type="InterPro" id="IPR053198">
    <property type="entry name" value="Gynoecium_Dev_Regulator"/>
</dbReference>
<feature type="region of interest" description="Disordered" evidence="1">
    <location>
        <begin position="113"/>
        <end position="146"/>
    </location>
</feature>
<protein>
    <recommendedName>
        <fullName evidence="2">PB1 domain-containing protein</fullName>
    </recommendedName>
</protein>
<proteinExistence type="predicted"/>
<dbReference type="SMART" id="SM00666">
    <property type="entry name" value="PB1"/>
    <property type="match status" value="1"/>
</dbReference>